<dbReference type="EMBL" id="BMSL01000022">
    <property type="protein sequence ID" value="GGS58774.1"/>
    <property type="molecule type" value="Genomic_DNA"/>
</dbReference>
<accession>A0A918LK38</accession>
<name>A0A918LK38_STRGD</name>
<feature type="compositionally biased region" description="Gly residues" evidence="1">
    <location>
        <begin position="87"/>
        <end position="98"/>
    </location>
</feature>
<evidence type="ECO:0000256" key="1">
    <source>
        <dbReference type="SAM" id="MobiDB-lite"/>
    </source>
</evidence>
<keyword evidence="3" id="KW-1185">Reference proteome</keyword>
<dbReference type="Proteomes" id="UP000653493">
    <property type="component" value="Unassembled WGS sequence"/>
</dbReference>
<gene>
    <name evidence="2" type="ORF">GCM10010238_55070</name>
</gene>
<dbReference type="AlphaFoldDB" id="A0A918LK38"/>
<evidence type="ECO:0000313" key="3">
    <source>
        <dbReference type="Proteomes" id="UP000653493"/>
    </source>
</evidence>
<reference evidence="2" key="2">
    <citation type="submission" date="2020-09" db="EMBL/GenBank/DDBJ databases">
        <authorList>
            <person name="Sun Q."/>
            <person name="Ohkuma M."/>
        </authorList>
    </citation>
    <scope>NUCLEOTIDE SEQUENCE</scope>
    <source>
        <strain evidence="2">JCM 4234</strain>
    </source>
</reference>
<evidence type="ECO:0000313" key="2">
    <source>
        <dbReference type="EMBL" id="GGS58774.1"/>
    </source>
</evidence>
<organism evidence="2 3">
    <name type="scientific">Streptomyces griseoviridis</name>
    <dbReference type="NCBI Taxonomy" id="45398"/>
    <lineage>
        <taxon>Bacteria</taxon>
        <taxon>Bacillati</taxon>
        <taxon>Actinomycetota</taxon>
        <taxon>Actinomycetes</taxon>
        <taxon>Kitasatosporales</taxon>
        <taxon>Streptomycetaceae</taxon>
        <taxon>Streptomyces</taxon>
    </lineage>
</organism>
<proteinExistence type="predicted"/>
<protein>
    <submittedName>
        <fullName evidence="2">Uncharacterized protein</fullName>
    </submittedName>
</protein>
<sequence length="220" mass="23340">MRWRRYMDLPERVAPRVRPVRDGPVVAYERGGVLPHRHRYAQRTSRCLARHPYPLEYVEADEPQVDHARLDRGDVDGVDAPGVSQPFGGGGHVGGFLPGGETQAEPQAGRGRADEAPAGRDGPDLSASGGLDRQDPQPGRCHGQAARLHDRAVRAEQPGRGYRQADRGPVDARVTGPGVGGPTAECGDGTTHIQERCQVGHQAVAPIAAGKVAGVTAAAR</sequence>
<feature type="compositionally biased region" description="Basic and acidic residues" evidence="1">
    <location>
        <begin position="111"/>
        <end position="123"/>
    </location>
</feature>
<feature type="region of interest" description="Disordered" evidence="1">
    <location>
        <begin position="83"/>
        <end position="187"/>
    </location>
</feature>
<reference evidence="2" key="1">
    <citation type="journal article" date="2014" name="Int. J. Syst. Evol. Microbiol.">
        <title>Complete genome sequence of Corynebacterium casei LMG S-19264T (=DSM 44701T), isolated from a smear-ripened cheese.</title>
        <authorList>
            <consortium name="US DOE Joint Genome Institute (JGI-PGF)"/>
            <person name="Walter F."/>
            <person name="Albersmeier A."/>
            <person name="Kalinowski J."/>
            <person name="Ruckert C."/>
        </authorList>
    </citation>
    <scope>NUCLEOTIDE SEQUENCE</scope>
    <source>
        <strain evidence="2">JCM 4234</strain>
    </source>
</reference>
<comment type="caution">
    <text evidence="2">The sequence shown here is derived from an EMBL/GenBank/DDBJ whole genome shotgun (WGS) entry which is preliminary data.</text>
</comment>